<sequence length="488" mass="54280">YLDHAGSALYAESHIKSVANDLCTNTFSNPHSNSSTSRLCSDIIDQVRYRILQHFGTDSNEYCVIFTSGATGAINLVAESFLWSNVESVAEFVYTEDNHTSVLGMRSLASDRGASRVRCLSHDEAYRLLSRSRGGAGDTPGGCRTSLDGNSLFVYPAQSNFSGLKYPLSWIQKVQSGALDFCSNWYCLLDAASYVSTNRLDLSVYKPDFVCLSFYKLFGYPTGLGALLVRNSSAGLLRKRYYGGGTVLIALSSHMFHVPRPLLHERLEDGTINFLSVIALQHGFNVFEKLVGTMDKVSMHTFGLARYTFKKLSRLHHFNGNPAVILYVDTQYDDPNTQGNVVNFNLLRPNGDYIGYAEVLHLANLRNIQLRTGCFCNPGACRRHLSLSVEDLKSHFRAGHVCGDDRDLVNGKPTGTVRVSFGYYNTKSDADRLIATIKDCFCTQEGSEFVKMDTAQSSRCIYQLFNDRCLPVHTDGELIVDCFDRPSE</sequence>
<dbReference type="InterPro" id="IPR000192">
    <property type="entry name" value="Aminotrans_V_dom"/>
</dbReference>
<keyword evidence="3" id="KW-1185">Reference proteome</keyword>
<dbReference type="SUPFAM" id="SSF53383">
    <property type="entry name" value="PLP-dependent transferases"/>
    <property type="match status" value="1"/>
</dbReference>
<dbReference type="InterPro" id="IPR015421">
    <property type="entry name" value="PyrdxlP-dep_Trfase_major"/>
</dbReference>
<evidence type="ECO:0000313" key="2">
    <source>
        <dbReference type="EMBL" id="KAL1140184.1"/>
    </source>
</evidence>
<reference evidence="2 3" key="1">
    <citation type="submission" date="2024-07" db="EMBL/GenBank/DDBJ databases">
        <title>Chromosome-level genome assembly of the water stick insect Ranatra chinensis (Heteroptera: Nepidae).</title>
        <authorList>
            <person name="Liu X."/>
        </authorList>
    </citation>
    <scope>NUCLEOTIDE SEQUENCE [LARGE SCALE GENOMIC DNA]</scope>
    <source>
        <strain evidence="2">Cailab_2021Rc</strain>
        <tissue evidence="2">Muscle</tissue>
    </source>
</reference>
<dbReference type="PANTHER" id="PTHR14237">
    <property type="entry name" value="MOLYBDOPTERIN COFACTOR SULFURASE MOSC"/>
    <property type="match status" value="1"/>
</dbReference>
<dbReference type="Proteomes" id="UP001558652">
    <property type="component" value="Unassembled WGS sequence"/>
</dbReference>
<evidence type="ECO:0000313" key="3">
    <source>
        <dbReference type="Proteomes" id="UP001558652"/>
    </source>
</evidence>
<protein>
    <recommendedName>
        <fullName evidence="1">Aminotransferase class V domain-containing protein</fullName>
    </recommendedName>
</protein>
<dbReference type="Gene3D" id="3.90.1150.10">
    <property type="entry name" value="Aspartate Aminotransferase, domain 1"/>
    <property type="match status" value="1"/>
</dbReference>
<comment type="caution">
    <text evidence="2">The sequence shown here is derived from an EMBL/GenBank/DDBJ whole genome shotgun (WGS) entry which is preliminary data.</text>
</comment>
<evidence type="ECO:0000259" key="1">
    <source>
        <dbReference type="Pfam" id="PF00266"/>
    </source>
</evidence>
<dbReference type="Pfam" id="PF00266">
    <property type="entry name" value="Aminotran_5"/>
    <property type="match status" value="1"/>
</dbReference>
<name>A0ABD0YW55_9HEMI</name>
<dbReference type="EMBL" id="JBFDAA010000001">
    <property type="protein sequence ID" value="KAL1140184.1"/>
    <property type="molecule type" value="Genomic_DNA"/>
</dbReference>
<dbReference type="GO" id="GO:0016740">
    <property type="term" value="F:transferase activity"/>
    <property type="evidence" value="ECO:0007669"/>
    <property type="project" value="UniProtKB-ARBA"/>
</dbReference>
<feature type="non-terminal residue" evidence="2">
    <location>
        <position position="1"/>
    </location>
</feature>
<dbReference type="InterPro" id="IPR015422">
    <property type="entry name" value="PyrdxlP-dep_Trfase_small"/>
</dbReference>
<organism evidence="2 3">
    <name type="scientific">Ranatra chinensis</name>
    <dbReference type="NCBI Taxonomy" id="642074"/>
    <lineage>
        <taxon>Eukaryota</taxon>
        <taxon>Metazoa</taxon>
        <taxon>Ecdysozoa</taxon>
        <taxon>Arthropoda</taxon>
        <taxon>Hexapoda</taxon>
        <taxon>Insecta</taxon>
        <taxon>Pterygota</taxon>
        <taxon>Neoptera</taxon>
        <taxon>Paraneoptera</taxon>
        <taxon>Hemiptera</taxon>
        <taxon>Heteroptera</taxon>
        <taxon>Panheteroptera</taxon>
        <taxon>Nepomorpha</taxon>
        <taxon>Nepidae</taxon>
        <taxon>Ranatrinae</taxon>
        <taxon>Ranatra</taxon>
    </lineage>
</organism>
<feature type="domain" description="Aminotransferase class V" evidence="1">
    <location>
        <begin position="1"/>
        <end position="433"/>
    </location>
</feature>
<dbReference type="InterPro" id="IPR015424">
    <property type="entry name" value="PyrdxlP-dep_Trfase"/>
</dbReference>
<dbReference type="AlphaFoldDB" id="A0ABD0YW55"/>
<gene>
    <name evidence="2" type="ORF">AAG570_000116</name>
</gene>
<dbReference type="Gene3D" id="3.40.640.10">
    <property type="entry name" value="Type I PLP-dependent aspartate aminotransferase-like (Major domain)"/>
    <property type="match status" value="1"/>
</dbReference>
<proteinExistence type="predicted"/>
<accession>A0ABD0YW55</accession>
<dbReference type="PANTHER" id="PTHR14237:SF80">
    <property type="entry name" value="MOLYBDENUM COFACTOR SULFURASE"/>
    <property type="match status" value="1"/>
</dbReference>